<evidence type="ECO:0000313" key="3">
    <source>
        <dbReference type="Proteomes" id="UP000821837"/>
    </source>
</evidence>
<organism evidence="2 3">
    <name type="scientific">Rhipicephalus sanguineus</name>
    <name type="common">Brown dog tick</name>
    <name type="synonym">Ixodes sanguineus</name>
    <dbReference type="NCBI Taxonomy" id="34632"/>
    <lineage>
        <taxon>Eukaryota</taxon>
        <taxon>Metazoa</taxon>
        <taxon>Ecdysozoa</taxon>
        <taxon>Arthropoda</taxon>
        <taxon>Chelicerata</taxon>
        <taxon>Arachnida</taxon>
        <taxon>Acari</taxon>
        <taxon>Parasitiformes</taxon>
        <taxon>Ixodida</taxon>
        <taxon>Ixodoidea</taxon>
        <taxon>Ixodidae</taxon>
        <taxon>Rhipicephalinae</taxon>
        <taxon>Rhipicephalus</taxon>
        <taxon>Rhipicephalus</taxon>
    </lineage>
</organism>
<dbReference type="AlphaFoldDB" id="A0A9D4Q3U0"/>
<proteinExistence type="predicted"/>
<feature type="compositionally biased region" description="Basic and acidic residues" evidence="1">
    <location>
        <begin position="34"/>
        <end position="44"/>
    </location>
</feature>
<name>A0A9D4Q3U0_RHISA</name>
<keyword evidence="3" id="KW-1185">Reference proteome</keyword>
<sequence length="156" mass="16964">MAADPVPSGLLRPSIEANGALPLRARRRRTPGWKQEKSGEERTPRRGHHDAYTGPRYSSGGLFKVQGRGLLNGSCLGAVAEGRIVAEAYLAWFFVGRGLTRVLGSCDLYCWVGRDSDSTALHTVAHPCAVKRASRATCVLAHVNDRIMVGRWGPKL</sequence>
<reference evidence="2" key="1">
    <citation type="journal article" date="2020" name="Cell">
        <title>Large-Scale Comparative Analyses of Tick Genomes Elucidate Their Genetic Diversity and Vector Capacities.</title>
        <authorList>
            <consortium name="Tick Genome and Microbiome Consortium (TIGMIC)"/>
            <person name="Jia N."/>
            <person name="Wang J."/>
            <person name="Shi W."/>
            <person name="Du L."/>
            <person name="Sun Y."/>
            <person name="Zhan W."/>
            <person name="Jiang J.F."/>
            <person name="Wang Q."/>
            <person name="Zhang B."/>
            <person name="Ji P."/>
            <person name="Bell-Sakyi L."/>
            <person name="Cui X.M."/>
            <person name="Yuan T.T."/>
            <person name="Jiang B.G."/>
            <person name="Yang W.F."/>
            <person name="Lam T.T."/>
            <person name="Chang Q.C."/>
            <person name="Ding S.J."/>
            <person name="Wang X.J."/>
            <person name="Zhu J.G."/>
            <person name="Ruan X.D."/>
            <person name="Zhao L."/>
            <person name="Wei J.T."/>
            <person name="Ye R.Z."/>
            <person name="Que T.C."/>
            <person name="Du C.H."/>
            <person name="Zhou Y.H."/>
            <person name="Cheng J.X."/>
            <person name="Dai P.F."/>
            <person name="Guo W.B."/>
            <person name="Han X.H."/>
            <person name="Huang E.J."/>
            <person name="Li L.F."/>
            <person name="Wei W."/>
            <person name="Gao Y.C."/>
            <person name="Liu J.Z."/>
            <person name="Shao H.Z."/>
            <person name="Wang X."/>
            <person name="Wang C.C."/>
            <person name="Yang T.C."/>
            <person name="Huo Q.B."/>
            <person name="Li W."/>
            <person name="Chen H.Y."/>
            <person name="Chen S.E."/>
            <person name="Zhou L.G."/>
            <person name="Ni X.B."/>
            <person name="Tian J.H."/>
            <person name="Sheng Y."/>
            <person name="Liu T."/>
            <person name="Pan Y.S."/>
            <person name="Xia L.Y."/>
            <person name="Li J."/>
            <person name="Zhao F."/>
            <person name="Cao W.C."/>
        </authorList>
    </citation>
    <scope>NUCLEOTIDE SEQUENCE</scope>
    <source>
        <strain evidence="2">Rsan-2018</strain>
    </source>
</reference>
<feature type="region of interest" description="Disordered" evidence="1">
    <location>
        <begin position="1"/>
        <end position="55"/>
    </location>
</feature>
<gene>
    <name evidence="2" type="ORF">HPB52_022909</name>
</gene>
<accession>A0A9D4Q3U0</accession>
<protein>
    <submittedName>
        <fullName evidence="2">Uncharacterized protein</fullName>
    </submittedName>
</protein>
<evidence type="ECO:0000313" key="2">
    <source>
        <dbReference type="EMBL" id="KAH7963799.1"/>
    </source>
</evidence>
<dbReference type="Proteomes" id="UP000821837">
    <property type="component" value="Chromosome 3"/>
</dbReference>
<comment type="caution">
    <text evidence="2">The sequence shown here is derived from an EMBL/GenBank/DDBJ whole genome shotgun (WGS) entry which is preliminary data.</text>
</comment>
<evidence type="ECO:0000256" key="1">
    <source>
        <dbReference type="SAM" id="MobiDB-lite"/>
    </source>
</evidence>
<reference evidence="2" key="2">
    <citation type="submission" date="2021-09" db="EMBL/GenBank/DDBJ databases">
        <authorList>
            <person name="Jia N."/>
            <person name="Wang J."/>
            <person name="Shi W."/>
            <person name="Du L."/>
            <person name="Sun Y."/>
            <person name="Zhan W."/>
            <person name="Jiang J."/>
            <person name="Wang Q."/>
            <person name="Zhang B."/>
            <person name="Ji P."/>
            <person name="Sakyi L.B."/>
            <person name="Cui X."/>
            <person name="Yuan T."/>
            <person name="Jiang B."/>
            <person name="Yang W."/>
            <person name="Lam T.T.-Y."/>
            <person name="Chang Q."/>
            <person name="Ding S."/>
            <person name="Wang X."/>
            <person name="Zhu J."/>
            <person name="Ruan X."/>
            <person name="Zhao L."/>
            <person name="Wei J."/>
            <person name="Que T."/>
            <person name="Du C."/>
            <person name="Cheng J."/>
            <person name="Dai P."/>
            <person name="Han X."/>
            <person name="Huang E."/>
            <person name="Gao Y."/>
            <person name="Liu J."/>
            <person name="Shao H."/>
            <person name="Ye R."/>
            <person name="Li L."/>
            <person name="Wei W."/>
            <person name="Wang X."/>
            <person name="Wang C."/>
            <person name="Huo Q."/>
            <person name="Li W."/>
            <person name="Guo W."/>
            <person name="Chen H."/>
            <person name="Chen S."/>
            <person name="Zhou L."/>
            <person name="Zhou L."/>
            <person name="Ni X."/>
            <person name="Tian J."/>
            <person name="Zhou Y."/>
            <person name="Sheng Y."/>
            <person name="Liu T."/>
            <person name="Pan Y."/>
            <person name="Xia L."/>
            <person name="Li J."/>
            <person name="Zhao F."/>
            <person name="Cao W."/>
        </authorList>
    </citation>
    <scope>NUCLEOTIDE SEQUENCE</scope>
    <source>
        <strain evidence="2">Rsan-2018</strain>
        <tissue evidence="2">Larvae</tissue>
    </source>
</reference>
<dbReference type="EMBL" id="JABSTV010001249">
    <property type="protein sequence ID" value="KAH7963799.1"/>
    <property type="molecule type" value="Genomic_DNA"/>
</dbReference>